<protein>
    <submittedName>
        <fullName evidence="2">Uncharacterized protein</fullName>
    </submittedName>
</protein>
<reference evidence="2" key="1">
    <citation type="submission" date="2022-12" db="EMBL/GenBank/DDBJ databases">
        <authorList>
            <person name="Krivoruchko A.V."/>
            <person name="Elkin A."/>
        </authorList>
    </citation>
    <scope>NUCLEOTIDE SEQUENCE</scope>
    <source>
        <strain evidence="2">IEGM 1391</strain>
    </source>
</reference>
<sequence length="161" mass="16088">MPAEIAEPVAPETTASGTTAPQTTAPETASDEPEIPVVPEVEETTPPATTDNPTQTTALPTTTTTPPTTTTQPPDLPTVFTGPADGNVEALTLKGGVVCRAPVDADYSGTVELACDDGTSIGAMGSALTSAGVATSTVDGVWVPVLTPEGQATTVVAATRR</sequence>
<feature type="compositionally biased region" description="Low complexity" evidence="1">
    <location>
        <begin position="13"/>
        <end position="28"/>
    </location>
</feature>
<feature type="region of interest" description="Disordered" evidence="1">
    <location>
        <begin position="1"/>
        <end position="78"/>
    </location>
</feature>
<keyword evidence="3" id="KW-1185">Reference proteome</keyword>
<name>A0ABT4ML21_9NOCA</name>
<evidence type="ECO:0000313" key="3">
    <source>
        <dbReference type="Proteomes" id="UP001081071"/>
    </source>
</evidence>
<dbReference type="Proteomes" id="UP001081071">
    <property type="component" value="Unassembled WGS sequence"/>
</dbReference>
<accession>A0ABT4ML21</accession>
<gene>
    <name evidence="2" type="ORF">O4220_24425</name>
</gene>
<proteinExistence type="predicted"/>
<feature type="compositionally biased region" description="Low complexity" evidence="1">
    <location>
        <begin position="35"/>
        <end position="73"/>
    </location>
</feature>
<evidence type="ECO:0000313" key="2">
    <source>
        <dbReference type="EMBL" id="MCZ4521676.1"/>
    </source>
</evidence>
<dbReference type="RefSeq" id="WP_269608138.1">
    <property type="nucleotide sequence ID" value="NZ_JAPWIJ010000013.1"/>
</dbReference>
<organism evidence="2 3">
    <name type="scientific">Rhodococcus ruber</name>
    <dbReference type="NCBI Taxonomy" id="1830"/>
    <lineage>
        <taxon>Bacteria</taxon>
        <taxon>Bacillati</taxon>
        <taxon>Actinomycetota</taxon>
        <taxon>Actinomycetes</taxon>
        <taxon>Mycobacteriales</taxon>
        <taxon>Nocardiaceae</taxon>
        <taxon>Rhodococcus</taxon>
    </lineage>
</organism>
<evidence type="ECO:0000256" key="1">
    <source>
        <dbReference type="SAM" id="MobiDB-lite"/>
    </source>
</evidence>
<comment type="caution">
    <text evidence="2">The sequence shown here is derived from an EMBL/GenBank/DDBJ whole genome shotgun (WGS) entry which is preliminary data.</text>
</comment>
<dbReference type="EMBL" id="JAPWIJ010000013">
    <property type="protein sequence ID" value="MCZ4521676.1"/>
    <property type="molecule type" value="Genomic_DNA"/>
</dbReference>